<feature type="signal peptide" evidence="3">
    <location>
        <begin position="1"/>
        <end position="30"/>
    </location>
</feature>
<dbReference type="GO" id="GO:0005245">
    <property type="term" value="F:voltage-gated calcium channel activity"/>
    <property type="evidence" value="ECO:0007669"/>
    <property type="project" value="TreeGrafter"/>
</dbReference>
<organism evidence="4 5">
    <name type="scientific">Daphnia galeata</name>
    <dbReference type="NCBI Taxonomy" id="27404"/>
    <lineage>
        <taxon>Eukaryota</taxon>
        <taxon>Metazoa</taxon>
        <taxon>Ecdysozoa</taxon>
        <taxon>Arthropoda</taxon>
        <taxon>Crustacea</taxon>
        <taxon>Branchiopoda</taxon>
        <taxon>Diplostraca</taxon>
        <taxon>Cladocera</taxon>
        <taxon>Anomopoda</taxon>
        <taxon>Daphniidae</taxon>
        <taxon>Daphnia</taxon>
    </lineage>
</organism>
<accession>A0A8J2WNA9</accession>
<reference evidence="4" key="1">
    <citation type="submission" date="2021-11" db="EMBL/GenBank/DDBJ databases">
        <authorList>
            <person name="Schell T."/>
        </authorList>
    </citation>
    <scope>NUCLEOTIDE SEQUENCE</scope>
    <source>
        <strain evidence="4">M5</strain>
    </source>
</reference>
<dbReference type="PANTHER" id="PTHR10166:SF66">
    <property type="entry name" value="VWFA AND CACHE DOMAIN-CONTAINING PROTEIN CG16868"/>
    <property type="match status" value="1"/>
</dbReference>
<dbReference type="Proteomes" id="UP000789390">
    <property type="component" value="Unassembled WGS sequence"/>
</dbReference>
<dbReference type="GO" id="GO:0005891">
    <property type="term" value="C:voltage-gated calcium channel complex"/>
    <property type="evidence" value="ECO:0007669"/>
    <property type="project" value="TreeGrafter"/>
</dbReference>
<dbReference type="Gene3D" id="3.30.450.20">
    <property type="entry name" value="PAS domain"/>
    <property type="match status" value="2"/>
</dbReference>
<feature type="transmembrane region" description="Helical" evidence="2">
    <location>
        <begin position="1217"/>
        <end position="1238"/>
    </location>
</feature>
<keyword evidence="2" id="KW-1133">Transmembrane helix</keyword>
<feature type="region of interest" description="Disordered" evidence="1">
    <location>
        <begin position="1107"/>
        <end position="1130"/>
    </location>
</feature>
<proteinExistence type="predicted"/>
<dbReference type="CDD" id="cd18774">
    <property type="entry name" value="PDC2_HK_sensor"/>
    <property type="match status" value="1"/>
</dbReference>
<dbReference type="EMBL" id="CAKKLH010000179">
    <property type="protein sequence ID" value="CAH0105363.1"/>
    <property type="molecule type" value="Genomic_DNA"/>
</dbReference>
<dbReference type="FunFam" id="3.30.450.20:FF:000213">
    <property type="entry name" value="VWFA and cache domain-containing protein"/>
    <property type="match status" value="1"/>
</dbReference>
<comment type="caution">
    <text evidence="4">The sequence shown here is derived from an EMBL/GenBank/DDBJ whole genome shotgun (WGS) entry which is preliminary data.</text>
</comment>
<keyword evidence="2" id="KW-0812">Transmembrane</keyword>
<protein>
    <recommendedName>
        <fullName evidence="6">VWFA and cache domain-containing protein 1</fullName>
    </recommendedName>
</protein>
<evidence type="ECO:0000313" key="5">
    <source>
        <dbReference type="Proteomes" id="UP000789390"/>
    </source>
</evidence>
<evidence type="ECO:0000256" key="3">
    <source>
        <dbReference type="SAM" id="SignalP"/>
    </source>
</evidence>
<evidence type="ECO:0000256" key="2">
    <source>
        <dbReference type="SAM" id="Phobius"/>
    </source>
</evidence>
<dbReference type="PANTHER" id="PTHR10166">
    <property type="entry name" value="VOLTAGE-DEPENDENT CALCIUM CHANNEL SUBUNIT ALPHA-2/DELTA-RELATED"/>
    <property type="match status" value="1"/>
</dbReference>
<evidence type="ECO:0000256" key="1">
    <source>
        <dbReference type="SAM" id="MobiDB-lite"/>
    </source>
</evidence>
<name>A0A8J2WNA9_9CRUS</name>
<keyword evidence="5" id="KW-1185">Reference proteome</keyword>
<keyword evidence="2" id="KW-0472">Membrane</keyword>
<evidence type="ECO:0008006" key="6">
    <source>
        <dbReference type="Google" id="ProtNLM"/>
    </source>
</evidence>
<gene>
    <name evidence="4" type="ORF">DGAL_LOCUS8383</name>
</gene>
<evidence type="ECO:0000313" key="4">
    <source>
        <dbReference type="EMBL" id="CAH0105363.1"/>
    </source>
</evidence>
<keyword evidence="3" id="KW-0732">Signal</keyword>
<dbReference type="InterPro" id="IPR051173">
    <property type="entry name" value="Ca_channel_alpha-2/delta"/>
</dbReference>
<sequence>MAAWSKAYRLRQYLLITLLLLLDMSCLFLAAEPSNISSGGDVIADDRDRTSVKKELRNPNRWMGAGLAEEEEIEPIKGFYLDEGSQMLTSFMRTVSNEELGVTALQNIYDSLPFGVLEKDDFSRVKDLSDRLQRKLSHYTSLVNLSRSAIEELFWHHLHRPLSTPAPCCELPDSMLRYDSHFGALVSEELSCDVSVPNHKPLSFAPGHNLTDVFSNNLKMSPSIKWQYFLSADGGLSEYPAHRIDSKSTGCSKVGDLFRRRNLYLSSVYPEPKFVVMVIDHGSALSPNQLSIAKAIGKYIVSSLSDKDHIGLIALSDELHYAGVGDCFTRGMTRASRQTKFKLNRFIDSLTKAKAPANHSLGFQQALDMARQGMLMSGNDAGAGFQTSMSGCAPGNQSCGHTLPSMGDCPTASSNPVLLVYISRGLLSSLAEPRQVLELIALGQLCLQGRLVINTYALIDDGKPIMYEKAFLQDVAMQNYSRYNVSFAALERLPIMRGKALAINSTRGLSSTVGDYQSVLLNSSAVHQATTTYSPPYWDPVGKGLVISLTQPCFHLDLLVGAVGLDIHLADLVEDFTYFNVPGGRSYVFLIDSIGTVLMHPSLARPNTVSEETIATDIGLLESRNGFASIRRQMLTFNSGTGKLSFSSTSTDSTEQNGDDDEVKTTTLVYTWERVGSTPYIACIVTRHDKSGSDVQVLRRVPPTSLPDLVYHRLDVVLSPSKVDLCRYFRQHSTLTAASLFLSPAAHLSSFQFESWAEPSPVVIQSFMAFLSDKTKLIANPGLRSAVRSDVGALAQLVPYWRSQFSHSVLSQFVVRRYAATATNGVMIEYPATVRPASFDPLRRPWYQKAVEFPEKIVVTGPSLDPSGSGFVVSISHTVYEGKSSGHHSSTDDVVAVLGADLTLSYMHRMLWATLPFCPDRTGQVRGSSVRCFIMDERGYLLVHPNLLDPSTQGGHANVEQQHLTHHEPLVASDLLNHDRFVLKKACSSYPDRTVQRFYQLNLTLNNQWVDRSGTPDIDMPIPVLTNLVHGEHCIRYQIVAIQGTNLFVGVVNQTCESATAFCPCSTVDRLCLNCHRMEQSECECPCECPMELDTCINMSDSAQSEAEGLPTCPASEMSSFPPPPPSSRSRDVDLLPSCLALDCEGRLSEKECFGVVGCEWCVRDSDGQSPLQVPFCTQHYKCYGGVLRGASPYTDESNNGGISAADINSSFKSLPVGPVAGGVLAFFCFVALSVYCYRQQTRRRHHGAGSGGYGSGSGAGLRMTQLDNDMDEHDDIEPDVDETTAVVTHEFSLAGGVGLDNVAIVSPYRVNTGYRRPAGGDSDHGYSTMTHDMHEDSEHTASYVEPLLVGRDRYRPAARSISTGSFSSRASSPLGPVYHPVRAANQRIVSPGTLLESADELEAENNEKGHRELMDLHSSPPIRMLDDTLGMTVLPDSSLNQLIVPVTVHMVDTT</sequence>
<feature type="chain" id="PRO_5035315919" description="VWFA and cache domain-containing protein 1" evidence="3">
    <location>
        <begin position="31"/>
        <end position="1455"/>
    </location>
</feature>
<dbReference type="OrthoDB" id="2150145at2759"/>